<dbReference type="SUPFAM" id="SSF103088">
    <property type="entry name" value="OmpA-like"/>
    <property type="match status" value="1"/>
</dbReference>
<dbReference type="PANTHER" id="PTHR30329">
    <property type="entry name" value="STATOR ELEMENT OF FLAGELLAR MOTOR COMPLEX"/>
    <property type="match status" value="1"/>
</dbReference>
<feature type="region of interest" description="Disordered" evidence="9">
    <location>
        <begin position="26"/>
        <end position="60"/>
    </location>
</feature>
<dbReference type="Pfam" id="PF00691">
    <property type="entry name" value="OmpA"/>
    <property type="match status" value="1"/>
</dbReference>
<evidence type="ECO:0000256" key="3">
    <source>
        <dbReference type="ARBA" id="ARBA00023136"/>
    </source>
</evidence>
<evidence type="ECO:0000259" key="11">
    <source>
        <dbReference type="PROSITE" id="PS51123"/>
    </source>
</evidence>
<evidence type="ECO:0000256" key="8">
    <source>
        <dbReference type="HAMAP-Rule" id="MF_02204"/>
    </source>
</evidence>
<evidence type="ECO:0000313" key="12">
    <source>
        <dbReference type="EMBL" id="UZW75820.1"/>
    </source>
</evidence>
<comment type="function">
    <text evidence="8">Part of the Tol-Pal system, which plays a role in outer membrane invagination during cell division and is important for maintaining outer membrane integrity.</text>
</comment>
<gene>
    <name evidence="8 12" type="primary">pal</name>
    <name evidence="12" type="ORF">NNL22_04340</name>
</gene>
<dbReference type="HAMAP" id="MF_02204">
    <property type="entry name" value="Pal"/>
    <property type="match status" value="1"/>
</dbReference>
<dbReference type="CDD" id="cd07185">
    <property type="entry name" value="OmpA_C-like"/>
    <property type="match status" value="1"/>
</dbReference>
<dbReference type="Gene3D" id="3.30.1330.60">
    <property type="entry name" value="OmpA-like domain"/>
    <property type="match status" value="1"/>
</dbReference>
<dbReference type="InterPro" id="IPR036737">
    <property type="entry name" value="OmpA-like_sf"/>
</dbReference>
<dbReference type="PROSITE" id="PS51123">
    <property type="entry name" value="OMPA_2"/>
    <property type="match status" value="1"/>
</dbReference>
<dbReference type="InterPro" id="IPR014169">
    <property type="entry name" value="Pal_lipo_C"/>
</dbReference>
<dbReference type="NCBIfam" id="TIGR02802">
    <property type="entry name" value="Pal_lipo"/>
    <property type="match status" value="1"/>
</dbReference>
<dbReference type="InterPro" id="IPR006665">
    <property type="entry name" value="OmpA-like"/>
</dbReference>
<dbReference type="InterPro" id="IPR050330">
    <property type="entry name" value="Bact_OuterMem_StrucFunc"/>
</dbReference>
<evidence type="ECO:0000256" key="6">
    <source>
        <dbReference type="ARBA" id="ARBA00023288"/>
    </source>
</evidence>
<comment type="subunit">
    <text evidence="8">The Tol-Pal system is composed of five core proteins: the inner membrane proteins TolA, TolQ and TolR, the periplasmic protein TolB and the outer membrane protein Pal. They form a network linking the inner and outer membranes and the peptidoglycan layer.</text>
</comment>
<dbReference type="Proteomes" id="UP001164472">
    <property type="component" value="Chromosome"/>
</dbReference>
<evidence type="ECO:0000256" key="2">
    <source>
        <dbReference type="ARBA" id="ARBA00022729"/>
    </source>
</evidence>
<proteinExistence type="inferred from homology"/>
<dbReference type="PANTHER" id="PTHR30329:SF21">
    <property type="entry name" value="LIPOPROTEIN YIAD-RELATED"/>
    <property type="match status" value="1"/>
</dbReference>
<dbReference type="GO" id="GO:0009279">
    <property type="term" value="C:cell outer membrane"/>
    <property type="evidence" value="ECO:0007669"/>
    <property type="project" value="UniProtKB-SubCell"/>
</dbReference>
<evidence type="ECO:0000256" key="7">
    <source>
        <dbReference type="ARBA" id="ARBA00023306"/>
    </source>
</evidence>
<feature type="signal peptide" evidence="10">
    <location>
        <begin position="1"/>
        <end position="20"/>
    </location>
</feature>
<accession>A0A9E8HK51</accession>
<dbReference type="PROSITE" id="PS51257">
    <property type="entry name" value="PROKAR_LIPOPROTEIN"/>
    <property type="match status" value="1"/>
</dbReference>
<dbReference type="AlphaFoldDB" id="A0A9E8HK51"/>
<keyword evidence="4 8" id="KW-0564">Palmitate</keyword>
<evidence type="ECO:0000313" key="13">
    <source>
        <dbReference type="Proteomes" id="UP001164472"/>
    </source>
</evidence>
<comment type="similarity">
    <text evidence="8">Belongs to the Pal lipoprotein family.</text>
</comment>
<feature type="chain" id="PRO_5038411891" description="Peptidoglycan-associated lipoprotein" evidence="10">
    <location>
        <begin position="21"/>
        <end position="191"/>
    </location>
</feature>
<dbReference type="GO" id="GO:0051301">
    <property type="term" value="P:cell division"/>
    <property type="evidence" value="ECO:0007669"/>
    <property type="project" value="UniProtKB-UniRule"/>
</dbReference>
<evidence type="ECO:0000256" key="10">
    <source>
        <dbReference type="SAM" id="SignalP"/>
    </source>
</evidence>
<evidence type="ECO:0000256" key="5">
    <source>
        <dbReference type="ARBA" id="ARBA00023237"/>
    </source>
</evidence>
<keyword evidence="7 8" id="KW-0131">Cell cycle</keyword>
<dbReference type="PRINTS" id="PR01021">
    <property type="entry name" value="OMPADOMAIN"/>
</dbReference>
<evidence type="ECO:0000256" key="9">
    <source>
        <dbReference type="SAM" id="MobiDB-lite"/>
    </source>
</evidence>
<keyword evidence="13" id="KW-1185">Reference proteome</keyword>
<keyword evidence="1 8" id="KW-0132">Cell division</keyword>
<keyword evidence="2 8" id="KW-0732">Signal</keyword>
<keyword evidence="6 8" id="KW-0449">Lipoprotein</keyword>
<dbReference type="InterPro" id="IPR006664">
    <property type="entry name" value="OMP_bac"/>
</dbReference>
<keyword evidence="3 8" id="KW-0472">Membrane</keyword>
<organism evidence="12 13">
    <name type="scientific">Alkalimarinus sediminis</name>
    <dbReference type="NCBI Taxonomy" id="1632866"/>
    <lineage>
        <taxon>Bacteria</taxon>
        <taxon>Pseudomonadati</taxon>
        <taxon>Pseudomonadota</taxon>
        <taxon>Gammaproteobacteria</taxon>
        <taxon>Alteromonadales</taxon>
        <taxon>Alteromonadaceae</taxon>
        <taxon>Alkalimarinus</taxon>
    </lineage>
</organism>
<name>A0A9E8HK51_9ALTE</name>
<protein>
    <recommendedName>
        <fullName evidence="8">Peptidoglycan-associated lipoprotein</fullName>
        <shortName evidence="8">PAL</shortName>
    </recommendedName>
</protein>
<feature type="domain" description="OmpA-like" evidence="11">
    <location>
        <begin position="77"/>
        <end position="191"/>
    </location>
</feature>
<dbReference type="EMBL" id="CP101527">
    <property type="protein sequence ID" value="UZW75820.1"/>
    <property type="molecule type" value="Genomic_DNA"/>
</dbReference>
<dbReference type="InterPro" id="IPR039001">
    <property type="entry name" value="Pal"/>
</dbReference>
<reference evidence="12" key="1">
    <citation type="submission" date="2022-07" db="EMBL/GenBank/DDBJ databases">
        <title>Alkalimarinus sp. nov., isolated from gut of a Alitta virens.</title>
        <authorList>
            <person name="Yang A.I."/>
            <person name="Shin N.-R."/>
        </authorList>
    </citation>
    <scope>NUCLEOTIDE SEQUENCE</scope>
    <source>
        <strain evidence="12">FA028</strain>
    </source>
</reference>
<dbReference type="RefSeq" id="WP_251811570.1">
    <property type="nucleotide sequence ID" value="NZ_CP101527.1"/>
</dbReference>
<evidence type="ECO:0000256" key="4">
    <source>
        <dbReference type="ARBA" id="ARBA00023139"/>
    </source>
</evidence>
<comment type="subcellular location">
    <subcellularLocation>
        <location evidence="8">Cell outer membrane</location>
        <topology evidence="8">Lipid-anchor</topology>
    </subcellularLocation>
</comment>
<dbReference type="KEGG" id="asem:NNL22_04340"/>
<keyword evidence="5 8" id="KW-0998">Cell outer membrane</keyword>
<evidence type="ECO:0000256" key="1">
    <source>
        <dbReference type="ARBA" id="ARBA00022618"/>
    </source>
</evidence>
<sequence length="191" mass="20569">MKAISTKHALALVLSASVLAGCASNSTTDDAATSGADVTPVDQSGGVEVSAPGEGGSLTTEEMAAQQAEMERQAKEKEEAVLREIRTFYFDFDKSAVRPESRAALMAHAAFLSANPNVNVTLEGHSDERGTKEYNLALGERRAQSVERFLVVNGVARTQIEVVSYGEEKPAATGQNEADWAKNRRVYIEYK</sequence>